<reference evidence="1 2" key="2">
    <citation type="submission" date="2018-11" db="EMBL/GenBank/DDBJ databases">
        <authorList>
            <consortium name="Pathogen Informatics"/>
        </authorList>
    </citation>
    <scope>NUCLEOTIDE SEQUENCE [LARGE SCALE GENOMIC DNA]</scope>
</reference>
<gene>
    <name evidence="1" type="ORF">BTMF_LOCUS2489</name>
</gene>
<sequence length="42" mass="5015">MSLDSEQDDQKKQKEQMGMILEELPENLIRFGYFVFSFCLLI</sequence>
<evidence type="ECO:0000313" key="1">
    <source>
        <dbReference type="EMBL" id="VDO12679.1"/>
    </source>
</evidence>
<dbReference type="AlphaFoldDB" id="A0A0R3QA07"/>
<protein>
    <submittedName>
        <fullName evidence="1 3">Uncharacterized protein</fullName>
    </submittedName>
</protein>
<organism evidence="3">
    <name type="scientific">Brugia timori</name>
    <dbReference type="NCBI Taxonomy" id="42155"/>
    <lineage>
        <taxon>Eukaryota</taxon>
        <taxon>Metazoa</taxon>
        <taxon>Ecdysozoa</taxon>
        <taxon>Nematoda</taxon>
        <taxon>Chromadorea</taxon>
        <taxon>Rhabditida</taxon>
        <taxon>Spirurina</taxon>
        <taxon>Spiruromorpha</taxon>
        <taxon>Filarioidea</taxon>
        <taxon>Onchocercidae</taxon>
        <taxon>Brugia</taxon>
    </lineage>
</organism>
<accession>A0A0R3QA07</accession>
<keyword evidence="2" id="KW-1185">Reference proteome</keyword>
<evidence type="ECO:0000313" key="3">
    <source>
        <dbReference type="WBParaSite" id="BTMF_0000316801-mRNA-1"/>
    </source>
</evidence>
<name>A0A0R3QA07_9BILA</name>
<proteinExistence type="predicted"/>
<evidence type="ECO:0000313" key="2">
    <source>
        <dbReference type="Proteomes" id="UP000280834"/>
    </source>
</evidence>
<reference evidence="3" key="1">
    <citation type="submission" date="2017-02" db="UniProtKB">
        <authorList>
            <consortium name="WormBaseParasite"/>
        </authorList>
    </citation>
    <scope>IDENTIFICATION</scope>
</reference>
<dbReference type="Proteomes" id="UP000280834">
    <property type="component" value="Unassembled WGS sequence"/>
</dbReference>
<dbReference type="WBParaSite" id="BTMF_0000316801-mRNA-1">
    <property type="protein sequence ID" value="BTMF_0000316801-mRNA-1"/>
    <property type="gene ID" value="BTMF_0000316801"/>
</dbReference>
<dbReference type="EMBL" id="UZAG01002054">
    <property type="protein sequence ID" value="VDO12679.1"/>
    <property type="molecule type" value="Genomic_DNA"/>
</dbReference>